<reference evidence="4 5" key="1">
    <citation type="submission" date="2024-04" db="EMBL/GenBank/DDBJ databases">
        <authorList>
            <consortium name="Genoscope - CEA"/>
            <person name="William W."/>
        </authorList>
    </citation>
    <scope>NUCLEOTIDE SEQUENCE [LARGE SCALE GENOMIC DNA]</scope>
</reference>
<evidence type="ECO:0000256" key="1">
    <source>
        <dbReference type="ARBA" id="ARBA00022737"/>
    </source>
</evidence>
<gene>
    <name evidence="4" type="ORF">GSLYS_00013740001</name>
</gene>
<dbReference type="Proteomes" id="UP001497497">
    <property type="component" value="Unassembled WGS sequence"/>
</dbReference>
<dbReference type="InterPro" id="IPR036770">
    <property type="entry name" value="Ankyrin_rpt-contain_sf"/>
</dbReference>
<evidence type="ECO:0000313" key="4">
    <source>
        <dbReference type="EMBL" id="CAL1540007.1"/>
    </source>
</evidence>
<keyword evidence="5" id="KW-1185">Reference proteome</keyword>
<protein>
    <submittedName>
        <fullName evidence="4">Uncharacterized protein</fullName>
    </submittedName>
</protein>
<dbReference type="Gene3D" id="1.25.40.20">
    <property type="entry name" value="Ankyrin repeat-containing domain"/>
    <property type="match status" value="3"/>
</dbReference>
<accession>A0AAV2I0K3</accession>
<feature type="region of interest" description="Disordered" evidence="3">
    <location>
        <begin position="521"/>
        <end position="558"/>
    </location>
</feature>
<feature type="compositionally biased region" description="Acidic residues" evidence="3">
    <location>
        <begin position="523"/>
        <end position="536"/>
    </location>
</feature>
<keyword evidence="1" id="KW-0677">Repeat</keyword>
<dbReference type="SUPFAM" id="SSF48403">
    <property type="entry name" value="Ankyrin repeat"/>
    <property type="match status" value="1"/>
</dbReference>
<sequence length="558" mass="63004">MAFVFHVEFGMNETPLTQALEQGNCATAERLILECPNASYLDDGCYQRTPLYICLCGVDEYHQKVATRNFYLAQLLIERGANVNHRVPVVKTNFGSEYISPGKSCMELLVDFYVDLTRQPAIEVTDSPWHHHQRVWNPLTELVVGLNKQYLTDQEDVIEDLKDLIFNILRHGGDANILDETRMTAIHKLSMFSHNLSLLSILCDNNADITMVDGAGNTPLLTLCNVAAFESDNSYDVSPASESDIVRKALFEDDLKSKLTVKSDFLQFFLERKETDLNHQNNYGQTALFHCVLREDLNSARILLDAGADPAMQCHVWESRRKKRKLSPLFASLMSIPLQQSLVHSYLYDQATKSPLPISALVDAGYFTTSEIMKELSNVIEHDFPEFSHLCSYAGSLIHLMFGYKSASLKQLAARKVFQCCLIESTDCLHNILPVSSIQENFLAKELLSSPRKYEEYITLILNGTVLRCLLELVQLPHSLLIHFEAQLLYLRMSLKFCLLQAQRPMNSSLVRNIFDVASDNGGESDDDDSGDDNVDDSGSYDSSTENDVEGDSDIEYW</sequence>
<dbReference type="EMBL" id="CAXITT010000366">
    <property type="protein sequence ID" value="CAL1540007.1"/>
    <property type="molecule type" value="Genomic_DNA"/>
</dbReference>
<comment type="caution">
    <text evidence="4">The sequence shown here is derived from an EMBL/GenBank/DDBJ whole genome shotgun (WGS) entry which is preliminary data.</text>
</comment>
<dbReference type="SMART" id="SM00248">
    <property type="entry name" value="ANK"/>
    <property type="match status" value="4"/>
</dbReference>
<dbReference type="InterPro" id="IPR002110">
    <property type="entry name" value="Ankyrin_rpt"/>
</dbReference>
<evidence type="ECO:0000256" key="3">
    <source>
        <dbReference type="SAM" id="MobiDB-lite"/>
    </source>
</evidence>
<organism evidence="4 5">
    <name type="scientific">Lymnaea stagnalis</name>
    <name type="common">Great pond snail</name>
    <name type="synonym">Helix stagnalis</name>
    <dbReference type="NCBI Taxonomy" id="6523"/>
    <lineage>
        <taxon>Eukaryota</taxon>
        <taxon>Metazoa</taxon>
        <taxon>Spiralia</taxon>
        <taxon>Lophotrochozoa</taxon>
        <taxon>Mollusca</taxon>
        <taxon>Gastropoda</taxon>
        <taxon>Heterobranchia</taxon>
        <taxon>Euthyneura</taxon>
        <taxon>Panpulmonata</taxon>
        <taxon>Hygrophila</taxon>
        <taxon>Lymnaeoidea</taxon>
        <taxon>Lymnaeidae</taxon>
        <taxon>Lymnaea</taxon>
    </lineage>
</organism>
<evidence type="ECO:0000313" key="5">
    <source>
        <dbReference type="Proteomes" id="UP001497497"/>
    </source>
</evidence>
<evidence type="ECO:0000256" key="2">
    <source>
        <dbReference type="ARBA" id="ARBA00023043"/>
    </source>
</evidence>
<dbReference type="PANTHER" id="PTHR24126:SF65">
    <property type="entry name" value="CHROMOSOME UNDETERMINED SCAFFOLD_20, WHOLE GENOME SHOTGUN SEQUENCE"/>
    <property type="match status" value="1"/>
</dbReference>
<feature type="compositionally biased region" description="Acidic residues" evidence="3">
    <location>
        <begin position="545"/>
        <end position="558"/>
    </location>
</feature>
<keyword evidence="2" id="KW-0040">ANK repeat</keyword>
<proteinExistence type="predicted"/>
<dbReference type="AlphaFoldDB" id="A0AAV2I0K3"/>
<dbReference type="PANTHER" id="PTHR24126">
    <property type="entry name" value="ANKYRIN REPEAT, PH AND SEC7 DOMAIN CONTAINING PROTEIN SECG-RELATED"/>
    <property type="match status" value="1"/>
</dbReference>
<name>A0AAV2I0K3_LYMST</name>